<dbReference type="AlphaFoldDB" id="A0A6H9UP99"/>
<dbReference type="PANTHER" id="PTHR46889">
    <property type="entry name" value="TRANSPOSASE INSF FOR INSERTION SEQUENCE IS3B-RELATED"/>
    <property type="match status" value="1"/>
</dbReference>
<comment type="caution">
    <text evidence="3">The sequence shown here is derived from an EMBL/GenBank/DDBJ whole genome shotgun (WGS) entry which is preliminary data.</text>
</comment>
<dbReference type="EMBL" id="VZRB01000056">
    <property type="protein sequence ID" value="KAB1139655.1"/>
    <property type="molecule type" value="Genomic_DNA"/>
</dbReference>
<sequence length="93" mass="10083">MARAEPQGHAVARCTIERLMRELGIQGAVRGKRVITTIPGGQAGRAPDLGGRDFVAVAPNRCWVADFTHVKTWSATVYVIAFVLDAYSRMIVG</sequence>
<dbReference type="PANTHER" id="PTHR46889:SF4">
    <property type="entry name" value="TRANSPOSASE INSO FOR INSERTION SEQUENCE ELEMENT IS911B-RELATED"/>
    <property type="match status" value="1"/>
</dbReference>
<proteinExistence type="predicted"/>
<dbReference type="GO" id="GO:0003676">
    <property type="term" value="F:nucleic acid binding"/>
    <property type="evidence" value="ECO:0007669"/>
    <property type="project" value="InterPro"/>
</dbReference>
<evidence type="ECO:0000259" key="2">
    <source>
        <dbReference type="PROSITE" id="PS50994"/>
    </source>
</evidence>
<dbReference type="GO" id="GO:0015074">
    <property type="term" value="P:DNA integration"/>
    <property type="evidence" value="ECO:0007669"/>
    <property type="project" value="InterPro"/>
</dbReference>
<reference evidence="3 4" key="1">
    <citation type="submission" date="2019-09" db="EMBL/GenBank/DDBJ databases">
        <title>Screening of Novel Bioactive Compounds from Soil-Associated.</title>
        <authorList>
            <person name="Zhao S."/>
        </authorList>
    </citation>
    <scope>NUCLEOTIDE SEQUENCE [LARGE SCALE GENOMIC DNA]</scope>
    <source>
        <strain evidence="3 4">HIT-DPA4</strain>
    </source>
</reference>
<dbReference type="Pfam" id="PF13276">
    <property type="entry name" value="HTH_21"/>
    <property type="match status" value="1"/>
</dbReference>
<dbReference type="Gene3D" id="3.30.420.10">
    <property type="entry name" value="Ribonuclease H-like superfamily/Ribonuclease H"/>
    <property type="match status" value="1"/>
</dbReference>
<dbReference type="InterPro" id="IPR025948">
    <property type="entry name" value="HTH-like_dom"/>
</dbReference>
<dbReference type="PROSITE" id="PS50994">
    <property type="entry name" value="INTEGRASE"/>
    <property type="match status" value="1"/>
</dbReference>
<feature type="domain" description="Integrase catalytic" evidence="2">
    <location>
        <begin position="55"/>
        <end position="93"/>
    </location>
</feature>
<protein>
    <recommendedName>
        <fullName evidence="2">Integrase catalytic domain-containing protein</fullName>
    </recommendedName>
</protein>
<dbReference type="InterPro" id="IPR001584">
    <property type="entry name" value="Integrase_cat-core"/>
</dbReference>
<comment type="function">
    <text evidence="1">Involved in the transposition of the insertion sequence.</text>
</comment>
<evidence type="ECO:0000256" key="1">
    <source>
        <dbReference type="ARBA" id="ARBA00002286"/>
    </source>
</evidence>
<dbReference type="InterPro" id="IPR012337">
    <property type="entry name" value="RNaseH-like_sf"/>
</dbReference>
<dbReference type="Proteomes" id="UP000442707">
    <property type="component" value="Unassembled WGS sequence"/>
</dbReference>
<gene>
    <name evidence="3" type="ORF">F7R91_39190</name>
</gene>
<name>A0A6H9UP99_9ACTN</name>
<dbReference type="InterPro" id="IPR050900">
    <property type="entry name" value="Transposase_IS3/IS150/IS904"/>
</dbReference>
<organism evidence="3 4">
    <name type="scientific">Streptomyces luteolifulvus</name>
    <dbReference type="NCBI Taxonomy" id="2615112"/>
    <lineage>
        <taxon>Bacteria</taxon>
        <taxon>Bacillati</taxon>
        <taxon>Actinomycetota</taxon>
        <taxon>Actinomycetes</taxon>
        <taxon>Kitasatosporales</taxon>
        <taxon>Streptomycetaceae</taxon>
        <taxon>Streptomyces</taxon>
    </lineage>
</organism>
<evidence type="ECO:0000313" key="4">
    <source>
        <dbReference type="Proteomes" id="UP000442707"/>
    </source>
</evidence>
<keyword evidence="4" id="KW-1185">Reference proteome</keyword>
<dbReference type="InterPro" id="IPR036397">
    <property type="entry name" value="RNaseH_sf"/>
</dbReference>
<evidence type="ECO:0000313" key="3">
    <source>
        <dbReference type="EMBL" id="KAB1139655.1"/>
    </source>
</evidence>
<accession>A0A6H9UP99</accession>
<dbReference type="SUPFAM" id="SSF53098">
    <property type="entry name" value="Ribonuclease H-like"/>
    <property type="match status" value="1"/>
</dbReference>